<dbReference type="GO" id="GO:0051082">
    <property type="term" value="F:unfolded protein binding"/>
    <property type="evidence" value="ECO:0007669"/>
    <property type="project" value="InterPro"/>
</dbReference>
<evidence type="ECO:0000259" key="2">
    <source>
        <dbReference type="PROSITE" id="PS50076"/>
    </source>
</evidence>
<dbReference type="SUPFAM" id="SSF49493">
    <property type="entry name" value="HSP40/DnaJ peptide-binding domain"/>
    <property type="match status" value="2"/>
</dbReference>
<dbReference type="InterPro" id="IPR036869">
    <property type="entry name" value="J_dom_sf"/>
</dbReference>
<dbReference type="Pfam" id="PF01556">
    <property type="entry name" value="DnaJ_C"/>
    <property type="match status" value="1"/>
</dbReference>
<dbReference type="PANTHER" id="PTHR43096:SF52">
    <property type="entry name" value="DNAJ HOMOLOG 1, MITOCHONDRIAL-RELATED"/>
    <property type="match status" value="1"/>
</dbReference>
<comment type="caution">
    <text evidence="3">The sequence shown here is derived from an EMBL/GenBank/DDBJ whole genome shotgun (WGS) entry which is preliminary data.</text>
</comment>
<dbReference type="CDD" id="cd10747">
    <property type="entry name" value="DnaJ_C"/>
    <property type="match status" value="1"/>
</dbReference>
<reference evidence="3 4" key="1">
    <citation type="submission" date="2018-06" db="EMBL/GenBank/DDBJ databases">
        <authorList>
            <consortium name="Pathogen Informatics"/>
            <person name="Doyle S."/>
        </authorList>
    </citation>
    <scope>NUCLEOTIDE SEQUENCE [LARGE SCALE GENOMIC DNA]</scope>
    <source>
        <strain evidence="3 4">NCTC11653</strain>
    </source>
</reference>
<accession>A0AAX2I8G9</accession>
<name>A0AAX2I8G9_CAPSP</name>
<dbReference type="Pfam" id="PF00226">
    <property type="entry name" value="DnaJ"/>
    <property type="match status" value="1"/>
</dbReference>
<dbReference type="InterPro" id="IPR002939">
    <property type="entry name" value="DnaJ_C"/>
</dbReference>
<dbReference type="Proteomes" id="UP000249902">
    <property type="component" value="Unassembled WGS sequence"/>
</dbReference>
<dbReference type="CDD" id="cd06257">
    <property type="entry name" value="DnaJ"/>
    <property type="match status" value="1"/>
</dbReference>
<gene>
    <name evidence="3" type="primary">cbpA</name>
    <name evidence="3" type="ORF">NCTC11653_00298</name>
</gene>
<evidence type="ECO:0000313" key="3">
    <source>
        <dbReference type="EMBL" id="SQA74414.1"/>
    </source>
</evidence>
<dbReference type="FunFam" id="2.60.260.20:FF:000013">
    <property type="entry name" value="DnaJ subfamily B member 11"/>
    <property type="match status" value="1"/>
</dbReference>
<evidence type="ECO:0000256" key="1">
    <source>
        <dbReference type="ARBA" id="ARBA00023186"/>
    </source>
</evidence>
<dbReference type="InterPro" id="IPR001623">
    <property type="entry name" value="DnaJ_domain"/>
</dbReference>
<dbReference type="Gene3D" id="1.10.287.110">
    <property type="entry name" value="DnaJ domain"/>
    <property type="match status" value="1"/>
</dbReference>
<dbReference type="GO" id="GO:0003677">
    <property type="term" value="F:DNA binding"/>
    <property type="evidence" value="ECO:0007669"/>
    <property type="project" value="UniProtKB-KW"/>
</dbReference>
<dbReference type="Gene3D" id="2.60.260.20">
    <property type="entry name" value="Urease metallochaperone UreE, N-terminal domain"/>
    <property type="match status" value="2"/>
</dbReference>
<dbReference type="EMBL" id="UAVP01000003">
    <property type="protein sequence ID" value="SQA74414.1"/>
    <property type="molecule type" value="Genomic_DNA"/>
</dbReference>
<sequence length="338" mass="38323">MVLSFLQGAKLQNNWKLRITNKKKVLLLRTLILVNMIDYYKTLGVEKTATQDDIKKAYRKLARKYHPDMNPNDKTAEQKFKEINEANEVLSNPENRAKYDKYGEHWQHGEEYEKAQQQQYARGGGFGGFEGFEGFGEGNYSNEDYSDFFRDMFGGRAGGFGRGYSSASGKFKGQDLYADMSLPLREVATTQQRTFTVNGKNIRITVPAGVYEGLQIKLKGHGQEGYNGGPNGDLYITFHIEPDTQFERNGNDLKTTVNIDLYTAMLGGEVQIETLSGKVKMKVAPETQNGTTVRLKGKGFPIYKQKDSFGDLFVTYQVQLPKNLTEKQKELFEQLKNS</sequence>
<dbReference type="PROSITE" id="PS50076">
    <property type="entry name" value="DNAJ_2"/>
    <property type="match status" value="1"/>
</dbReference>
<dbReference type="PRINTS" id="PR00625">
    <property type="entry name" value="JDOMAIN"/>
</dbReference>
<evidence type="ECO:0000313" key="4">
    <source>
        <dbReference type="Proteomes" id="UP000249902"/>
    </source>
</evidence>
<protein>
    <submittedName>
        <fullName evidence="3">Curved DNA-binding protein</fullName>
    </submittedName>
</protein>
<organism evidence="3 4">
    <name type="scientific">Capnocytophaga sputigena</name>
    <dbReference type="NCBI Taxonomy" id="1019"/>
    <lineage>
        <taxon>Bacteria</taxon>
        <taxon>Pseudomonadati</taxon>
        <taxon>Bacteroidota</taxon>
        <taxon>Flavobacteriia</taxon>
        <taxon>Flavobacteriales</taxon>
        <taxon>Flavobacteriaceae</taxon>
        <taxon>Capnocytophaga</taxon>
    </lineage>
</organism>
<proteinExistence type="predicted"/>
<dbReference type="PANTHER" id="PTHR43096">
    <property type="entry name" value="DNAJ HOMOLOG 1, MITOCHONDRIAL-RELATED"/>
    <property type="match status" value="1"/>
</dbReference>
<dbReference type="AlphaFoldDB" id="A0AAX2I8G9"/>
<dbReference type="GO" id="GO:0005737">
    <property type="term" value="C:cytoplasm"/>
    <property type="evidence" value="ECO:0007669"/>
    <property type="project" value="TreeGrafter"/>
</dbReference>
<keyword evidence="1" id="KW-0143">Chaperone</keyword>
<keyword evidence="3" id="KW-0238">DNA-binding</keyword>
<feature type="domain" description="J" evidence="2">
    <location>
        <begin position="38"/>
        <end position="103"/>
    </location>
</feature>
<dbReference type="SMART" id="SM00271">
    <property type="entry name" value="DnaJ"/>
    <property type="match status" value="1"/>
</dbReference>
<dbReference type="PROSITE" id="PS00636">
    <property type="entry name" value="DNAJ_1"/>
    <property type="match status" value="1"/>
</dbReference>
<dbReference type="InterPro" id="IPR018253">
    <property type="entry name" value="DnaJ_domain_CS"/>
</dbReference>
<dbReference type="SUPFAM" id="SSF46565">
    <property type="entry name" value="Chaperone J-domain"/>
    <property type="match status" value="1"/>
</dbReference>
<dbReference type="GO" id="GO:0042026">
    <property type="term" value="P:protein refolding"/>
    <property type="evidence" value="ECO:0007669"/>
    <property type="project" value="TreeGrafter"/>
</dbReference>
<dbReference type="InterPro" id="IPR008971">
    <property type="entry name" value="HSP40/DnaJ_pept-bd"/>
</dbReference>